<keyword evidence="3" id="KW-0418">Kinase</keyword>
<sequence>MEEIVFTIDIGTTAIKYVGYQQESGEKVYQKQDFVDTHYGANGLVCQSPTAIWQKIHEELSNQTLPLCLIVLSTPMHTLIPLGTAEEPVMYIWQDTQSATVAKEMIHTAMGRDIYQRTGTPLHPMSPFLKLRYFQVHQSEWFQTVEQWTDLKGYLMEKLTGNWVTDYSNASASGLWNSVTMNWDSGILDLLKLTSNQFPLAVEPTEEFPMSACFQPKSPSKECRVMIGSSDGCLASYASYQANGIAMTLTIGTSGALRILSNRRWIDPKGRLFCYYLAHDIWVIGGPTNNGGKVLTWLSQLFLPDEKAIFDYLPTLYSQQGQATKSSLLFYPYLFGERAPLWDGAVRANFIGVDWHHTKADFLRAGVEGILFNLRYIADGLETAERIVAVSGGFFAIPTMSQLTATILQKEVIHADTNDPNFGAYLLTKQLPMITEPSHDEQHVYLPDEQLETEYEKTYQLFVTGLKKMYQP</sequence>
<reference evidence="7" key="1">
    <citation type="journal article" date="2019" name="Int. J. Syst. Evol. Microbiol.">
        <title>The Global Catalogue of Microorganisms (GCM) 10K type strain sequencing project: providing services to taxonomists for standard genome sequencing and annotation.</title>
        <authorList>
            <consortium name="The Broad Institute Genomics Platform"/>
            <consortium name="The Broad Institute Genome Sequencing Center for Infectious Disease"/>
            <person name="Wu L."/>
            <person name="Ma J."/>
        </authorList>
    </citation>
    <scope>NUCLEOTIDE SEQUENCE [LARGE SCALE GENOMIC DNA]</scope>
    <source>
        <strain evidence="7">TISTR 932</strain>
    </source>
</reference>
<dbReference type="Pfam" id="PF00370">
    <property type="entry name" value="FGGY_N"/>
    <property type="match status" value="1"/>
</dbReference>
<dbReference type="InterPro" id="IPR043129">
    <property type="entry name" value="ATPase_NBD"/>
</dbReference>
<evidence type="ECO:0000259" key="5">
    <source>
        <dbReference type="Pfam" id="PF02782"/>
    </source>
</evidence>
<accession>A0ABW5TFJ7</accession>
<dbReference type="RefSeq" id="WP_379978957.1">
    <property type="nucleotide sequence ID" value="NZ_JBHUMO010000004.1"/>
</dbReference>
<dbReference type="EMBL" id="JBHUMO010000004">
    <property type="protein sequence ID" value="MFD2727990.1"/>
    <property type="molecule type" value="Genomic_DNA"/>
</dbReference>
<dbReference type="InterPro" id="IPR018485">
    <property type="entry name" value="FGGY_C"/>
</dbReference>
<name>A0ABW5TFJ7_9ENTE</name>
<feature type="domain" description="Carbohydrate kinase FGGY N-terminal" evidence="4">
    <location>
        <begin position="5"/>
        <end position="206"/>
    </location>
</feature>
<feature type="domain" description="Carbohydrate kinase FGGY C-terminal" evidence="5">
    <location>
        <begin position="249"/>
        <end position="422"/>
    </location>
</feature>
<dbReference type="PANTHER" id="PTHR43095">
    <property type="entry name" value="SUGAR KINASE"/>
    <property type="match status" value="1"/>
</dbReference>
<comment type="caution">
    <text evidence="6">The sequence shown here is derived from an EMBL/GenBank/DDBJ whole genome shotgun (WGS) entry which is preliminary data.</text>
</comment>
<evidence type="ECO:0000313" key="6">
    <source>
        <dbReference type="EMBL" id="MFD2727990.1"/>
    </source>
</evidence>
<dbReference type="Proteomes" id="UP001597427">
    <property type="component" value="Unassembled WGS sequence"/>
</dbReference>
<organism evidence="6 7">
    <name type="scientific">Enterococcus camelliae</name>
    <dbReference type="NCBI Taxonomy" id="453959"/>
    <lineage>
        <taxon>Bacteria</taxon>
        <taxon>Bacillati</taxon>
        <taxon>Bacillota</taxon>
        <taxon>Bacilli</taxon>
        <taxon>Lactobacillales</taxon>
        <taxon>Enterococcaceae</taxon>
        <taxon>Enterococcus</taxon>
    </lineage>
</organism>
<evidence type="ECO:0000313" key="7">
    <source>
        <dbReference type="Proteomes" id="UP001597427"/>
    </source>
</evidence>
<comment type="similarity">
    <text evidence="1">Belongs to the FGGY kinase family.</text>
</comment>
<dbReference type="CDD" id="cd07770">
    <property type="entry name" value="ASKHA_NBD_FGGY_GntK"/>
    <property type="match status" value="1"/>
</dbReference>
<gene>
    <name evidence="6" type="ORF">ACFSR0_00860</name>
</gene>
<dbReference type="EC" id="2.7.1.12" evidence="6"/>
<dbReference type="InterPro" id="IPR050406">
    <property type="entry name" value="FGGY_Carb_Kinase"/>
</dbReference>
<evidence type="ECO:0000259" key="4">
    <source>
        <dbReference type="Pfam" id="PF00370"/>
    </source>
</evidence>
<keyword evidence="2 6" id="KW-0808">Transferase</keyword>
<dbReference type="InterPro" id="IPR000577">
    <property type="entry name" value="Carb_kinase_FGGY"/>
</dbReference>
<evidence type="ECO:0000256" key="3">
    <source>
        <dbReference type="ARBA" id="ARBA00022777"/>
    </source>
</evidence>
<dbReference type="GO" id="GO:0046316">
    <property type="term" value="F:gluconokinase activity"/>
    <property type="evidence" value="ECO:0007669"/>
    <property type="project" value="UniProtKB-EC"/>
</dbReference>
<dbReference type="PIRSF" id="PIRSF000538">
    <property type="entry name" value="GlpK"/>
    <property type="match status" value="1"/>
</dbReference>
<dbReference type="Gene3D" id="3.30.420.40">
    <property type="match status" value="2"/>
</dbReference>
<dbReference type="Pfam" id="PF02782">
    <property type="entry name" value="FGGY_C"/>
    <property type="match status" value="1"/>
</dbReference>
<dbReference type="InterPro" id="IPR018484">
    <property type="entry name" value="FGGY_N"/>
</dbReference>
<dbReference type="PANTHER" id="PTHR43095:SF2">
    <property type="entry name" value="GLUCONOKINASE"/>
    <property type="match status" value="1"/>
</dbReference>
<dbReference type="SUPFAM" id="SSF53067">
    <property type="entry name" value="Actin-like ATPase domain"/>
    <property type="match status" value="2"/>
</dbReference>
<protein>
    <submittedName>
        <fullName evidence="6">Gluconokinase</fullName>
        <ecNumber evidence="6">2.7.1.12</ecNumber>
    </submittedName>
</protein>
<keyword evidence="7" id="KW-1185">Reference proteome</keyword>
<evidence type="ECO:0000256" key="1">
    <source>
        <dbReference type="ARBA" id="ARBA00009156"/>
    </source>
</evidence>
<evidence type="ECO:0000256" key="2">
    <source>
        <dbReference type="ARBA" id="ARBA00022679"/>
    </source>
</evidence>
<proteinExistence type="inferred from homology"/>